<evidence type="ECO:0000259" key="6">
    <source>
        <dbReference type="Pfam" id="PF02826"/>
    </source>
</evidence>
<dbReference type="PANTHER" id="PTHR42938">
    <property type="entry name" value="FORMATE DEHYDROGENASE 1"/>
    <property type="match status" value="1"/>
</dbReference>
<dbReference type="PROSITE" id="PS00671">
    <property type="entry name" value="D_2_HYDROXYACID_DH_3"/>
    <property type="match status" value="1"/>
</dbReference>
<dbReference type="GO" id="GO:0016616">
    <property type="term" value="F:oxidoreductase activity, acting on the CH-OH group of donors, NAD or NADP as acceptor"/>
    <property type="evidence" value="ECO:0007669"/>
    <property type="project" value="InterPro"/>
</dbReference>
<gene>
    <name evidence="7" type="ORF">AVDCRST_MAG80-2575</name>
</gene>
<dbReference type="Pfam" id="PF00389">
    <property type="entry name" value="2-Hacid_dh"/>
    <property type="match status" value="1"/>
</dbReference>
<evidence type="ECO:0000259" key="5">
    <source>
        <dbReference type="Pfam" id="PF00389"/>
    </source>
</evidence>
<dbReference type="InterPro" id="IPR029752">
    <property type="entry name" value="D-isomer_DH_CS1"/>
</dbReference>
<dbReference type="InterPro" id="IPR006139">
    <property type="entry name" value="D-isomer_2_OHA_DH_cat_dom"/>
</dbReference>
<dbReference type="EC" id="1.2.1.2" evidence="7"/>
<dbReference type="NCBIfam" id="NF005750">
    <property type="entry name" value="PRK07574.1"/>
    <property type="match status" value="1"/>
</dbReference>
<accession>A0A6J4R2G4</accession>
<dbReference type="SUPFAM" id="SSF51735">
    <property type="entry name" value="NAD(P)-binding Rossmann-fold domains"/>
    <property type="match status" value="1"/>
</dbReference>
<dbReference type="Pfam" id="PF02826">
    <property type="entry name" value="2-Hacid_dh_C"/>
    <property type="match status" value="1"/>
</dbReference>
<dbReference type="InterPro" id="IPR029753">
    <property type="entry name" value="D-isomer_DH_CS"/>
</dbReference>
<dbReference type="AlphaFoldDB" id="A0A6J4R2G4"/>
<protein>
    <submittedName>
        <fullName evidence="7">NAD-dependent formate dehydrogenase</fullName>
        <ecNumber evidence="7">1.2.1.2</ecNumber>
    </submittedName>
</protein>
<feature type="domain" description="D-isomer specific 2-hydroxyacid dehydrogenase NAD-binding" evidence="6">
    <location>
        <begin position="130"/>
        <end position="307"/>
    </location>
</feature>
<dbReference type="GO" id="GO:0051287">
    <property type="term" value="F:NAD binding"/>
    <property type="evidence" value="ECO:0007669"/>
    <property type="project" value="InterPro"/>
</dbReference>
<feature type="domain" description="D-isomer specific 2-hydroxyacid dehydrogenase catalytic" evidence="5">
    <location>
        <begin position="39"/>
        <end position="334"/>
    </location>
</feature>
<comment type="similarity">
    <text evidence="1 4">Belongs to the D-isomer specific 2-hydroxyacid dehydrogenase family.</text>
</comment>
<dbReference type="GO" id="GO:0008863">
    <property type="term" value="F:formate dehydrogenase (NAD+) activity"/>
    <property type="evidence" value="ECO:0007669"/>
    <property type="project" value="TreeGrafter"/>
</dbReference>
<name>A0A6J4R2G4_9ACTN</name>
<proteinExistence type="inferred from homology"/>
<sequence>MKVVMVLYPGNGHKIEFGELEGQPIPGSADGEIGLRQWLESEGHELVTTTDREGGELEENLGDADVLITTPFWPVYVTSEVMDQAPNLKLILTAGVGSDHIDLGEAANRNITVAEQTASNVVSVAEHAVMCVLNLVRNFVLQYNQVVNGEWDIAGAAKRAYDLERKTVGIYGAGAVGQLVAMRLKPFDVKMYYYKHSRLGNTEEAVCGFRYVRLDDMMAHCDVIVIEAPLTPETEGLFDRDVLFSMKKGAWLVNTARGAIVDRDALVEALEEGHLAGYAGDVWDPEPAPPDHPWRTMPHHMMTPHTAGTTIDAQKHYAEDTRRCLQAFFAGENIEDDHLIVEGGEIVSGTYKAIYEASES</sequence>
<dbReference type="InterPro" id="IPR036291">
    <property type="entry name" value="NAD(P)-bd_dom_sf"/>
</dbReference>
<dbReference type="Gene3D" id="3.40.50.720">
    <property type="entry name" value="NAD(P)-binding Rossmann-like Domain"/>
    <property type="match status" value="2"/>
</dbReference>
<keyword evidence="3" id="KW-0520">NAD</keyword>
<reference evidence="7" key="1">
    <citation type="submission" date="2020-02" db="EMBL/GenBank/DDBJ databases">
        <authorList>
            <person name="Meier V. D."/>
        </authorList>
    </citation>
    <scope>NUCLEOTIDE SEQUENCE</scope>
    <source>
        <strain evidence="7">AVDCRST_MAG80</strain>
    </source>
</reference>
<evidence type="ECO:0000256" key="2">
    <source>
        <dbReference type="ARBA" id="ARBA00023002"/>
    </source>
</evidence>
<evidence type="ECO:0000256" key="3">
    <source>
        <dbReference type="ARBA" id="ARBA00023027"/>
    </source>
</evidence>
<dbReference type="InterPro" id="IPR006140">
    <property type="entry name" value="D-isomer_DH_NAD-bd"/>
</dbReference>
<dbReference type="EMBL" id="CADCVC010000230">
    <property type="protein sequence ID" value="CAA9453569.1"/>
    <property type="molecule type" value="Genomic_DNA"/>
</dbReference>
<organism evidence="7">
    <name type="scientific">uncultured Rubrobacteraceae bacterium</name>
    <dbReference type="NCBI Taxonomy" id="349277"/>
    <lineage>
        <taxon>Bacteria</taxon>
        <taxon>Bacillati</taxon>
        <taxon>Actinomycetota</taxon>
        <taxon>Rubrobacteria</taxon>
        <taxon>Rubrobacterales</taxon>
        <taxon>Rubrobacteraceae</taxon>
        <taxon>environmental samples</taxon>
    </lineage>
</organism>
<evidence type="ECO:0000256" key="4">
    <source>
        <dbReference type="RuleBase" id="RU003719"/>
    </source>
</evidence>
<evidence type="ECO:0000313" key="7">
    <source>
        <dbReference type="EMBL" id="CAA9453569.1"/>
    </source>
</evidence>
<dbReference type="PANTHER" id="PTHR42938:SF9">
    <property type="entry name" value="FORMATE DEHYDROGENASE 1"/>
    <property type="match status" value="1"/>
</dbReference>
<keyword evidence="2 4" id="KW-0560">Oxidoreductase</keyword>
<dbReference type="SUPFAM" id="SSF52283">
    <property type="entry name" value="Formate/glycerate dehydrogenase catalytic domain-like"/>
    <property type="match status" value="1"/>
</dbReference>
<dbReference type="PROSITE" id="PS00065">
    <property type="entry name" value="D_2_HYDROXYACID_DH_1"/>
    <property type="match status" value="1"/>
</dbReference>
<evidence type="ECO:0000256" key="1">
    <source>
        <dbReference type="ARBA" id="ARBA00005854"/>
    </source>
</evidence>